<keyword evidence="3" id="KW-1185">Reference proteome</keyword>
<feature type="domain" description="PID" evidence="1">
    <location>
        <begin position="40"/>
        <end position="159"/>
    </location>
</feature>
<accession>A0A482X7X4</accession>
<sequence length="248" mass="27944">MSFLKTIWKSSSKHQKMEAVEERSLAKNPEDDPNLAIEVVMFSVKYLGSTVVTNNHTPSDAVTTILSMAKATKRKKNKVNVTISLSGIMVTEKSGSLILDASVYRISNCATDPLRRNIFAFFETNRNDITQCHAFLCDNSKVAQSATLRIAHLFRTAFEVWHRGHQLTQQEKQNSEKLKADIKSAPLIDFTPEIKPNNWVTFETEDREILINKPNQPPFLSIGRPLLYSAPKRGNNTVFSDTSSSPWS</sequence>
<protein>
    <recommendedName>
        <fullName evidence="1">PID domain-containing protein</fullName>
    </recommendedName>
</protein>
<evidence type="ECO:0000259" key="1">
    <source>
        <dbReference type="PROSITE" id="PS01179"/>
    </source>
</evidence>
<dbReference type="PANTHER" id="PTHR11232:SF74">
    <property type="entry name" value="PTB DOMAIN-CONTAINING ADAPTER PROTEIN CED-6-LIKE PROTEIN"/>
    <property type="match status" value="1"/>
</dbReference>
<dbReference type="Proteomes" id="UP000291343">
    <property type="component" value="Unassembled WGS sequence"/>
</dbReference>
<dbReference type="AlphaFoldDB" id="A0A482X7X4"/>
<dbReference type="EMBL" id="QKKF02016138">
    <property type="protein sequence ID" value="RZF41807.1"/>
    <property type="molecule type" value="Genomic_DNA"/>
</dbReference>
<dbReference type="OrthoDB" id="9999955at2759"/>
<dbReference type="PROSITE" id="PS01179">
    <property type="entry name" value="PID"/>
    <property type="match status" value="1"/>
</dbReference>
<dbReference type="SUPFAM" id="SSF50729">
    <property type="entry name" value="PH domain-like"/>
    <property type="match status" value="1"/>
</dbReference>
<name>A0A482X7X4_LAOST</name>
<dbReference type="InterPro" id="IPR051133">
    <property type="entry name" value="Adapter_Engulfment-Domain"/>
</dbReference>
<proteinExistence type="predicted"/>
<dbReference type="InterPro" id="IPR011993">
    <property type="entry name" value="PH-like_dom_sf"/>
</dbReference>
<dbReference type="STRING" id="195883.A0A482X7X4"/>
<evidence type="ECO:0000313" key="2">
    <source>
        <dbReference type="EMBL" id="RZF41807.1"/>
    </source>
</evidence>
<dbReference type="SMART" id="SM00462">
    <property type="entry name" value="PTB"/>
    <property type="match status" value="1"/>
</dbReference>
<organism evidence="2 3">
    <name type="scientific">Laodelphax striatellus</name>
    <name type="common">Small brown planthopper</name>
    <name type="synonym">Delphax striatella</name>
    <dbReference type="NCBI Taxonomy" id="195883"/>
    <lineage>
        <taxon>Eukaryota</taxon>
        <taxon>Metazoa</taxon>
        <taxon>Ecdysozoa</taxon>
        <taxon>Arthropoda</taxon>
        <taxon>Hexapoda</taxon>
        <taxon>Insecta</taxon>
        <taxon>Pterygota</taxon>
        <taxon>Neoptera</taxon>
        <taxon>Paraneoptera</taxon>
        <taxon>Hemiptera</taxon>
        <taxon>Auchenorrhyncha</taxon>
        <taxon>Fulgoroidea</taxon>
        <taxon>Delphacidae</taxon>
        <taxon>Criomorphinae</taxon>
        <taxon>Laodelphax</taxon>
    </lineage>
</organism>
<evidence type="ECO:0000313" key="3">
    <source>
        <dbReference type="Proteomes" id="UP000291343"/>
    </source>
</evidence>
<comment type="caution">
    <text evidence="2">The sequence shown here is derived from an EMBL/GenBank/DDBJ whole genome shotgun (WGS) entry which is preliminary data.</text>
</comment>
<gene>
    <name evidence="2" type="ORF">LSTR_LSTR005269</name>
</gene>
<dbReference type="InterPro" id="IPR006020">
    <property type="entry name" value="PTB/PI_dom"/>
</dbReference>
<reference evidence="2 3" key="1">
    <citation type="journal article" date="2017" name="Gigascience">
        <title>Genome sequence of the small brown planthopper, Laodelphax striatellus.</title>
        <authorList>
            <person name="Zhu J."/>
            <person name="Jiang F."/>
            <person name="Wang X."/>
            <person name="Yang P."/>
            <person name="Bao Y."/>
            <person name="Zhao W."/>
            <person name="Wang W."/>
            <person name="Lu H."/>
            <person name="Wang Q."/>
            <person name="Cui N."/>
            <person name="Li J."/>
            <person name="Chen X."/>
            <person name="Luo L."/>
            <person name="Yu J."/>
            <person name="Kang L."/>
            <person name="Cui F."/>
        </authorList>
    </citation>
    <scope>NUCLEOTIDE SEQUENCE [LARGE SCALE GENOMIC DNA]</scope>
    <source>
        <strain evidence="2">Lst14</strain>
    </source>
</reference>
<dbReference type="Pfam" id="PF00640">
    <property type="entry name" value="PID"/>
    <property type="match status" value="1"/>
</dbReference>
<dbReference type="InParanoid" id="A0A482X7X4"/>
<dbReference type="PANTHER" id="PTHR11232">
    <property type="entry name" value="PHOSPHOTYROSINE INTERACTION DOMAIN-CONTAINING FAMILY MEMBER"/>
    <property type="match status" value="1"/>
</dbReference>
<dbReference type="SMR" id="A0A482X7X4"/>
<dbReference type="Gene3D" id="2.30.29.30">
    <property type="entry name" value="Pleckstrin-homology domain (PH domain)/Phosphotyrosine-binding domain (PTB)"/>
    <property type="match status" value="1"/>
</dbReference>